<name>Q7U6X8_PARMW</name>
<dbReference type="HOGENOM" id="CLU_090160_3_1_3"/>
<evidence type="ECO:0000313" key="2">
    <source>
        <dbReference type="EMBL" id="CAE07723.1"/>
    </source>
</evidence>
<dbReference type="KEGG" id="syw:SYNW1208"/>
<evidence type="ECO:0000313" key="3">
    <source>
        <dbReference type="Proteomes" id="UP000001422"/>
    </source>
</evidence>
<keyword evidence="3" id="KW-1185">Reference proteome</keyword>
<sequence length="112" mass="12562">MSSLQQTRLSRMQTRFGRSLEEGFAGPWWRRSLLIISLLGGFLVGSSLTEHLANAVGSRTISALTTLIACELLVLLRRRVVTSPMAFRWRLLDHLRIGFVYAVVLEAFKVGS</sequence>
<dbReference type="InterPro" id="IPR007572">
    <property type="entry name" value="Uncharacterised_Ycf20"/>
</dbReference>
<dbReference type="Proteomes" id="UP000001422">
    <property type="component" value="Chromosome"/>
</dbReference>
<dbReference type="RefSeq" id="WP_011128073.1">
    <property type="nucleotide sequence ID" value="NC_005070.1"/>
</dbReference>
<dbReference type="AlphaFoldDB" id="Q7U6X8"/>
<organism evidence="2 3">
    <name type="scientific">Parasynechococcus marenigrum (strain WH8102)</name>
    <dbReference type="NCBI Taxonomy" id="84588"/>
    <lineage>
        <taxon>Bacteria</taxon>
        <taxon>Bacillati</taxon>
        <taxon>Cyanobacteriota</taxon>
        <taxon>Cyanophyceae</taxon>
        <taxon>Synechococcales</taxon>
        <taxon>Prochlorococcaceae</taxon>
        <taxon>Parasynechococcus</taxon>
        <taxon>Parasynechococcus marenigrum</taxon>
    </lineage>
</organism>
<evidence type="ECO:0008006" key="4">
    <source>
        <dbReference type="Google" id="ProtNLM"/>
    </source>
</evidence>
<dbReference type="Pfam" id="PF04483">
    <property type="entry name" value="DUF565"/>
    <property type="match status" value="1"/>
</dbReference>
<accession>Q7U6X8</accession>
<comment type="similarity">
    <text evidence="1">Belongs to the ycf20 family.</text>
</comment>
<dbReference type="EMBL" id="BX569692">
    <property type="protein sequence ID" value="CAE07723.1"/>
    <property type="molecule type" value="Genomic_DNA"/>
</dbReference>
<gene>
    <name evidence="2" type="ordered locus">SYNW1208</name>
</gene>
<reference evidence="2 3" key="1">
    <citation type="journal article" date="2003" name="Nature">
        <title>The genome of a motile marine Synechococcus.</title>
        <authorList>
            <person name="Palenik B."/>
            <person name="Brahamsha B."/>
            <person name="Larimer F."/>
            <person name="Land M."/>
            <person name="Hauser L."/>
            <person name="Chain P."/>
            <person name="Lamerdin J."/>
            <person name="Regala W."/>
            <person name="Allen E.A."/>
            <person name="McCarren J."/>
            <person name="Paulsen I."/>
            <person name="Dufresne A."/>
            <person name="Partensky F."/>
            <person name="Webb E."/>
            <person name="Waterbury J."/>
        </authorList>
    </citation>
    <scope>NUCLEOTIDE SEQUENCE [LARGE SCALE GENOMIC DNA]</scope>
    <source>
        <strain evidence="2 3">WH8102</strain>
    </source>
</reference>
<evidence type="ECO:0000256" key="1">
    <source>
        <dbReference type="ARBA" id="ARBA00009846"/>
    </source>
</evidence>
<dbReference type="eggNOG" id="ENOG50348QP">
    <property type="taxonomic scope" value="Bacteria"/>
</dbReference>
<dbReference type="STRING" id="84588.SYNW1208"/>
<proteinExistence type="inferred from homology"/>
<protein>
    <recommendedName>
        <fullName evidence="4">DUF565 domain-containing protein</fullName>
    </recommendedName>
</protein>